<feature type="transmembrane region" description="Helical" evidence="2">
    <location>
        <begin position="352"/>
        <end position="372"/>
    </location>
</feature>
<feature type="transmembrane region" description="Helical" evidence="2">
    <location>
        <begin position="80"/>
        <end position="100"/>
    </location>
</feature>
<dbReference type="GO" id="GO:0005886">
    <property type="term" value="C:plasma membrane"/>
    <property type="evidence" value="ECO:0007669"/>
    <property type="project" value="UniProtKB-SubCell"/>
</dbReference>
<evidence type="ECO:0000256" key="1">
    <source>
        <dbReference type="ARBA" id="ARBA00004651"/>
    </source>
</evidence>
<evidence type="ECO:0000313" key="3">
    <source>
        <dbReference type="EMBL" id="KEK19519.1"/>
    </source>
</evidence>
<organism evidence="3 4">
    <name type="scientific">Bacillus manliponensis</name>
    <dbReference type="NCBI Taxonomy" id="574376"/>
    <lineage>
        <taxon>Bacteria</taxon>
        <taxon>Bacillati</taxon>
        <taxon>Bacillota</taxon>
        <taxon>Bacilli</taxon>
        <taxon>Bacillales</taxon>
        <taxon>Bacillaceae</taxon>
        <taxon>Bacillus</taxon>
        <taxon>Bacillus cereus group</taxon>
    </lineage>
</organism>
<feature type="transmembrane region" description="Helical" evidence="2">
    <location>
        <begin position="106"/>
        <end position="128"/>
    </location>
</feature>
<keyword evidence="2" id="KW-0812">Transmembrane</keyword>
<dbReference type="Proteomes" id="UP000027822">
    <property type="component" value="Unassembled WGS sequence"/>
</dbReference>
<dbReference type="eggNOG" id="COG0477">
    <property type="taxonomic scope" value="Bacteria"/>
</dbReference>
<dbReference type="SUPFAM" id="SSF103473">
    <property type="entry name" value="MFS general substrate transporter"/>
    <property type="match status" value="1"/>
</dbReference>
<dbReference type="InterPro" id="IPR036259">
    <property type="entry name" value="MFS_trans_sf"/>
</dbReference>
<feature type="transmembrane region" description="Helical" evidence="2">
    <location>
        <begin position="378"/>
        <end position="396"/>
    </location>
</feature>
<proteinExistence type="predicted"/>
<dbReference type="AlphaFoldDB" id="A0A073JX00"/>
<reference evidence="3 4" key="1">
    <citation type="submission" date="2014-06" db="EMBL/GenBank/DDBJ databases">
        <title>Draft genome sequence of Bacillus manliponensis JCM 15802 (MCCC 1A00708).</title>
        <authorList>
            <person name="Lai Q."/>
            <person name="Liu Y."/>
            <person name="Shao Z."/>
        </authorList>
    </citation>
    <scope>NUCLEOTIDE SEQUENCE [LARGE SCALE GENOMIC DNA]</scope>
    <source>
        <strain evidence="3 4">JCM 15802</strain>
    </source>
</reference>
<dbReference type="PANTHER" id="PTHR23526">
    <property type="entry name" value="INTEGRAL MEMBRANE TRANSPORT PROTEIN-RELATED"/>
    <property type="match status" value="1"/>
</dbReference>
<feature type="transmembrane region" description="Helical" evidence="2">
    <location>
        <begin position="229"/>
        <end position="247"/>
    </location>
</feature>
<dbReference type="CDD" id="cd06174">
    <property type="entry name" value="MFS"/>
    <property type="match status" value="1"/>
</dbReference>
<feature type="transmembrane region" description="Helical" evidence="2">
    <location>
        <begin position="253"/>
        <end position="271"/>
    </location>
</feature>
<evidence type="ECO:0000313" key="4">
    <source>
        <dbReference type="Proteomes" id="UP000027822"/>
    </source>
</evidence>
<feature type="transmembrane region" description="Helical" evidence="2">
    <location>
        <begin position="283"/>
        <end position="302"/>
    </location>
</feature>
<dbReference type="EMBL" id="JOTN01000007">
    <property type="protein sequence ID" value="KEK19519.1"/>
    <property type="molecule type" value="Genomic_DNA"/>
</dbReference>
<feature type="transmembrane region" description="Helical" evidence="2">
    <location>
        <begin position="16"/>
        <end position="42"/>
    </location>
</feature>
<feature type="transmembrane region" description="Helical" evidence="2">
    <location>
        <begin position="48"/>
        <end position="68"/>
    </location>
</feature>
<keyword evidence="2" id="KW-0472">Membrane</keyword>
<feature type="transmembrane region" description="Helical" evidence="2">
    <location>
        <begin position="140"/>
        <end position="167"/>
    </location>
</feature>
<dbReference type="RefSeq" id="WP_034638840.1">
    <property type="nucleotide sequence ID" value="NZ_CBCSJC010000005.1"/>
</dbReference>
<keyword evidence="2" id="KW-1133">Transmembrane helix</keyword>
<gene>
    <name evidence="3" type="ORF">BAMA_22260</name>
</gene>
<name>A0A073JX00_9BACI</name>
<comment type="caution">
    <text evidence="3">The sequence shown here is derived from an EMBL/GenBank/DDBJ whole genome shotgun (WGS) entry which is preliminary data.</text>
</comment>
<dbReference type="STRING" id="574376.BAMA_22260"/>
<dbReference type="GO" id="GO:0022857">
    <property type="term" value="F:transmembrane transporter activity"/>
    <property type="evidence" value="ECO:0007669"/>
    <property type="project" value="InterPro"/>
</dbReference>
<evidence type="ECO:0000256" key="2">
    <source>
        <dbReference type="SAM" id="Phobius"/>
    </source>
</evidence>
<protein>
    <recommendedName>
        <fullName evidence="5">Major facilitator superfamily (MFS) profile domain-containing protein</fullName>
    </recommendedName>
</protein>
<dbReference type="Pfam" id="PF07690">
    <property type="entry name" value="MFS_1"/>
    <property type="match status" value="1"/>
</dbReference>
<evidence type="ECO:0008006" key="5">
    <source>
        <dbReference type="Google" id="ProtNLM"/>
    </source>
</evidence>
<dbReference type="InterPro" id="IPR011701">
    <property type="entry name" value="MFS"/>
</dbReference>
<accession>A0A073JX00</accession>
<dbReference type="InterPro" id="IPR052528">
    <property type="entry name" value="Sugar_transport-like"/>
</dbReference>
<feature type="transmembrane region" description="Helical" evidence="2">
    <location>
        <begin position="173"/>
        <end position="194"/>
    </location>
</feature>
<dbReference type="Gene3D" id="1.20.1250.20">
    <property type="entry name" value="MFS general substrate transporter like domains"/>
    <property type="match status" value="1"/>
</dbReference>
<keyword evidence="4" id="KW-1185">Reference proteome</keyword>
<comment type="subcellular location">
    <subcellularLocation>
        <location evidence="1">Cell membrane</location>
        <topology evidence="1">Multi-pass membrane protein</topology>
    </subcellularLocation>
</comment>
<feature type="transmembrane region" description="Helical" evidence="2">
    <location>
        <begin position="308"/>
        <end position="332"/>
    </location>
</feature>
<dbReference type="PANTHER" id="PTHR23526:SF2">
    <property type="entry name" value="MAJOR FACILITATOR SUPERFAMILY (MFS) PROFILE DOMAIN-CONTAINING PROTEIN"/>
    <property type="match status" value="1"/>
</dbReference>
<dbReference type="OrthoDB" id="2086294at2"/>
<sequence length="425" mass="47796">MRWKHLIGDVEVNRDLLLLLTVGGLYTLAIALSNTFVNIYLWKQTKDFFSIGVYNLAIVILQPLTFIVAGKLAKKIDRSILLRIGVGTLALFFITVLVAGENSSNFLFLIGGLLGTGYGFYWLSFNLLTFEITEPETRDFFNGFLGLLTSFSGMIGPIAAGYIISYMKKWDGYTFVFFLSLTLFTIAVVVSFFLTKRECEGQYEIVKVVKEREYDKNWARITRAHFCQGLREGTFLFVVSVYVYLASGSEMALGQYGLVNSAISFICYYIVARTLKKKWRKQAILVGGIILYAVVFLVVFDVTYVKLLIYAACIAIAYPILLVPYGSMTYDVIGRAKNAREWRVEYVVVRELWLNGGRIVSVGSFLIAVSLFPAEKSLPFLLLILGAGHFLIYFAIRNVTYDDEPLEKTGLTVAQTTQNQTEGEG</sequence>